<dbReference type="GO" id="GO:0005634">
    <property type="term" value="C:nucleus"/>
    <property type="evidence" value="ECO:0007669"/>
    <property type="project" value="TreeGrafter"/>
</dbReference>
<dbReference type="Gene3D" id="1.25.40.10">
    <property type="entry name" value="Tetratricopeptide repeat domain"/>
    <property type="match status" value="2"/>
</dbReference>
<dbReference type="GO" id="GO:0003730">
    <property type="term" value="F:mRNA 3'-UTR binding"/>
    <property type="evidence" value="ECO:0007669"/>
    <property type="project" value="TreeGrafter"/>
</dbReference>
<evidence type="ECO:0000313" key="3">
    <source>
        <dbReference type="Proteomes" id="UP001153714"/>
    </source>
</evidence>
<reference evidence="2" key="2">
    <citation type="submission" date="2022-10" db="EMBL/GenBank/DDBJ databases">
        <authorList>
            <consortium name="ENA_rothamsted_submissions"/>
            <consortium name="culmorum"/>
            <person name="King R."/>
        </authorList>
    </citation>
    <scope>NUCLEOTIDE SEQUENCE</scope>
</reference>
<dbReference type="InterPro" id="IPR011990">
    <property type="entry name" value="TPR-like_helical_dom_sf"/>
</dbReference>
<gene>
    <name evidence="2" type="ORF">DIATSA_LOCUS13573</name>
</gene>
<proteinExistence type="predicted"/>
<dbReference type="EMBL" id="OU893340">
    <property type="protein sequence ID" value="CAG9796380.1"/>
    <property type="molecule type" value="Genomic_DNA"/>
</dbReference>
<sequence>MFLTRYCSRISNTAKVIRSHKFLVKQILCECNSVQLHRHLLVATPMKNIEDKGTGRPIKETSSDIGKKYFSPTDLLEKLIAGLSSDIHQKNRVYKNDLLRVVNKIKEMNFSTKKQSLLLIRCCTELLPDESPASRLNLLDEIWNVLKLHTEFDVEHYNELLRVYITNSKNIVASSFISQMSPVKPNMTTYELILKSLAECGDLNQCTEVISNMKSNDLPANENILNSLIICQGKAGNIQQIKEVLSMMKSLKIEKSLDTYTAIVRALAWNKKTNLVLEEMENVQKKGLQFEESHIMDIVKTLAASGSYEIIHQVLQFLPAETLKTPSISPYMQSVATYLVFQNHPMVALEIYKCLPLPSFGPKDDQGLHGRSLVRDCVKAAMPSSVIALITQELMSSGRNPIAIQNASEAALQLGKVPLALDMFTRMQQLGMPLRPHYFWPILIHNCKNNGEKGIMSALSTMITMGVTIDYETILDYTLPYVSFTSPQNLMKKFLDAGLTVSTVLTPMMETLLNSGQVRAASEICELFQGKIEANKLLKPLMKGYMMSGDVKSTVYILEDVTLKASDKNKDWVGRFLCTFMQNKKVKNDVKEMLHLIEAIKSTSLKISTSASDYCMSCLPDTCTGNNLDTLRNSLAEITDDRLVDEEQLFVQHMPHPKHMNEESLKAHLHELEAKGMNTRGVLRKLLQQYCKEGNLPAAREIAEKCQKEGVFLSAGMKASIFDLHVKLGELDLAELALSDLNKSSPNFKLDEFKVIDFATLMVYRKKIKQAFDLINEQSKMRRIVGGQGIAMNCWRLLDATAANGTHIETKQMFDLLTSLRYCKPTNALMGPLVRVHLKNDNIQEAVNEFVSLSNKYSKTPLKHELLCHILSKMGDGRSEDTFLANEKSNGRLNKFVQTILNVNKKVHGPGDVQLTLMAALAEVGYKKTLRKMLLDPSVKFHPDALMRRCEKFADEKKIKPLEIIAECSKDLRRVDVDEIYELILSVYQREDNYHGAFNLWTRMHEIDVTPSQQFVRNICALFKANNKEIPSELSILLDKQEKVANQ</sequence>
<dbReference type="Proteomes" id="UP001153714">
    <property type="component" value="Chromosome 9"/>
</dbReference>
<keyword evidence="3" id="KW-1185">Reference proteome</keyword>
<dbReference type="PROSITE" id="PS51375">
    <property type="entry name" value="PPR"/>
    <property type="match status" value="1"/>
</dbReference>
<dbReference type="PANTHER" id="PTHR46669">
    <property type="entry name" value="LEUCINE-RICH PPR MOTIF-CONTAINING PROTEIN, MITOCHONDRIAL"/>
    <property type="match status" value="1"/>
</dbReference>
<evidence type="ECO:0000313" key="2">
    <source>
        <dbReference type="EMBL" id="CAG9796380.1"/>
    </source>
</evidence>
<dbReference type="InterPro" id="IPR033490">
    <property type="entry name" value="LRP130"/>
</dbReference>
<dbReference type="PANTHER" id="PTHR46669:SF2">
    <property type="entry name" value="EG:BACN32G11.3 PROTEIN"/>
    <property type="match status" value="1"/>
</dbReference>
<evidence type="ECO:0008006" key="4">
    <source>
        <dbReference type="Google" id="ProtNLM"/>
    </source>
</evidence>
<dbReference type="Pfam" id="PF13812">
    <property type="entry name" value="PPR_3"/>
    <property type="match status" value="2"/>
</dbReference>
<reference evidence="2" key="1">
    <citation type="submission" date="2021-12" db="EMBL/GenBank/DDBJ databases">
        <authorList>
            <person name="King R."/>
        </authorList>
    </citation>
    <scope>NUCLEOTIDE SEQUENCE</scope>
</reference>
<feature type="repeat" description="PPR" evidence="1">
    <location>
        <begin position="186"/>
        <end position="220"/>
    </location>
</feature>
<dbReference type="InterPro" id="IPR002885">
    <property type="entry name" value="PPR_rpt"/>
</dbReference>
<organism evidence="2 3">
    <name type="scientific">Diatraea saccharalis</name>
    <name type="common">sugarcane borer</name>
    <dbReference type="NCBI Taxonomy" id="40085"/>
    <lineage>
        <taxon>Eukaryota</taxon>
        <taxon>Metazoa</taxon>
        <taxon>Ecdysozoa</taxon>
        <taxon>Arthropoda</taxon>
        <taxon>Hexapoda</taxon>
        <taxon>Insecta</taxon>
        <taxon>Pterygota</taxon>
        <taxon>Neoptera</taxon>
        <taxon>Endopterygota</taxon>
        <taxon>Lepidoptera</taxon>
        <taxon>Glossata</taxon>
        <taxon>Ditrysia</taxon>
        <taxon>Pyraloidea</taxon>
        <taxon>Crambidae</taxon>
        <taxon>Crambinae</taxon>
        <taxon>Diatraea</taxon>
    </lineage>
</organism>
<dbReference type="GO" id="GO:0070129">
    <property type="term" value="P:regulation of mitochondrial translation"/>
    <property type="evidence" value="ECO:0007669"/>
    <property type="project" value="TreeGrafter"/>
</dbReference>
<name>A0A9N9WLI1_9NEOP</name>
<dbReference type="AlphaFoldDB" id="A0A9N9WLI1"/>
<evidence type="ECO:0000256" key="1">
    <source>
        <dbReference type="PROSITE-ProRule" id="PRU00708"/>
    </source>
</evidence>
<accession>A0A9N9WLI1</accession>
<protein>
    <recommendedName>
        <fullName evidence="4">Leucine-rich PPR motif-containing protein, mitochondrial</fullName>
    </recommendedName>
</protein>
<dbReference type="OrthoDB" id="767661at2759"/>
<dbReference type="GO" id="GO:0005739">
    <property type="term" value="C:mitochondrion"/>
    <property type="evidence" value="ECO:0007669"/>
    <property type="project" value="TreeGrafter"/>
</dbReference>